<comment type="caution">
    <text evidence="1">The sequence shown here is derived from an EMBL/GenBank/DDBJ whole genome shotgun (WGS) entry which is preliminary data.</text>
</comment>
<feature type="non-terminal residue" evidence="1">
    <location>
        <position position="64"/>
    </location>
</feature>
<sequence length="64" mass="7335">MQIFQAQMEDESQQIKPLIARNYSSRATTGMIAPVANEREIYAPCFPARIIRNDHILAQHICYA</sequence>
<dbReference type="Proteomes" id="UP000055048">
    <property type="component" value="Unassembled WGS sequence"/>
</dbReference>
<protein>
    <submittedName>
        <fullName evidence="1">Uncharacterized protein</fullName>
    </submittedName>
</protein>
<accession>A0A0V0TPF4</accession>
<evidence type="ECO:0000313" key="2">
    <source>
        <dbReference type="Proteomes" id="UP000055048"/>
    </source>
</evidence>
<dbReference type="EMBL" id="JYDJ01000187">
    <property type="protein sequence ID" value="KRX40856.1"/>
    <property type="molecule type" value="Genomic_DNA"/>
</dbReference>
<gene>
    <name evidence="1" type="ORF">T05_13124</name>
</gene>
<keyword evidence="2" id="KW-1185">Reference proteome</keyword>
<evidence type="ECO:0000313" key="1">
    <source>
        <dbReference type="EMBL" id="KRX40856.1"/>
    </source>
</evidence>
<organism evidence="1 2">
    <name type="scientific">Trichinella murrelli</name>
    <dbReference type="NCBI Taxonomy" id="144512"/>
    <lineage>
        <taxon>Eukaryota</taxon>
        <taxon>Metazoa</taxon>
        <taxon>Ecdysozoa</taxon>
        <taxon>Nematoda</taxon>
        <taxon>Enoplea</taxon>
        <taxon>Dorylaimia</taxon>
        <taxon>Trichinellida</taxon>
        <taxon>Trichinellidae</taxon>
        <taxon>Trichinella</taxon>
    </lineage>
</organism>
<reference evidence="1 2" key="1">
    <citation type="submission" date="2015-01" db="EMBL/GenBank/DDBJ databases">
        <title>Evolution of Trichinella species and genotypes.</title>
        <authorList>
            <person name="Korhonen P.K."/>
            <person name="Edoardo P."/>
            <person name="Giuseppe L.R."/>
            <person name="Gasser R.B."/>
        </authorList>
    </citation>
    <scope>NUCLEOTIDE SEQUENCE [LARGE SCALE GENOMIC DNA]</scope>
    <source>
        <strain evidence="1">ISS417</strain>
    </source>
</reference>
<dbReference type="AlphaFoldDB" id="A0A0V0TPF4"/>
<proteinExistence type="predicted"/>
<name>A0A0V0TPF4_9BILA</name>